<evidence type="ECO:0000313" key="6">
    <source>
        <dbReference type="Proteomes" id="UP000019849"/>
    </source>
</evidence>
<evidence type="ECO:0000256" key="1">
    <source>
        <dbReference type="ARBA" id="ARBA00022729"/>
    </source>
</evidence>
<dbReference type="Proteomes" id="UP000019849">
    <property type="component" value="Unassembled WGS sequence"/>
</dbReference>
<dbReference type="EMBL" id="SNZF01000003">
    <property type="protein sequence ID" value="TDR37182.1"/>
    <property type="molecule type" value="Genomic_DNA"/>
</dbReference>
<feature type="domain" description="Outer membrane protein beta-barrel" evidence="3">
    <location>
        <begin position="46"/>
        <end position="278"/>
    </location>
</feature>
<evidence type="ECO:0000313" key="5">
    <source>
        <dbReference type="EMBL" id="TDR37182.1"/>
    </source>
</evidence>
<dbReference type="EMBL" id="JENY01000001">
    <property type="protein sequence ID" value="EXL10386.1"/>
    <property type="molecule type" value="Genomic_DNA"/>
</dbReference>
<keyword evidence="1 2" id="KW-0732">Signal</keyword>
<organism evidence="4 6">
    <name type="scientific">Aquamicrobium defluvii</name>
    <dbReference type="NCBI Taxonomy" id="69279"/>
    <lineage>
        <taxon>Bacteria</taxon>
        <taxon>Pseudomonadati</taxon>
        <taxon>Pseudomonadota</taxon>
        <taxon>Alphaproteobacteria</taxon>
        <taxon>Hyphomicrobiales</taxon>
        <taxon>Phyllobacteriaceae</taxon>
        <taxon>Aquamicrobium</taxon>
    </lineage>
</organism>
<evidence type="ECO:0000259" key="3">
    <source>
        <dbReference type="Pfam" id="PF13505"/>
    </source>
</evidence>
<dbReference type="Gene3D" id="2.40.160.20">
    <property type="match status" value="1"/>
</dbReference>
<dbReference type="PATRIC" id="fig|69279.3.peg.110"/>
<dbReference type="OrthoDB" id="5643626at2"/>
<evidence type="ECO:0000313" key="7">
    <source>
        <dbReference type="Proteomes" id="UP000294958"/>
    </source>
</evidence>
<gene>
    <name evidence="4" type="ORF">BG36_00540</name>
    <name evidence="5" type="ORF">DES43_103109</name>
</gene>
<feature type="signal peptide" evidence="2">
    <location>
        <begin position="1"/>
        <end position="24"/>
    </location>
</feature>
<dbReference type="Proteomes" id="UP000294958">
    <property type="component" value="Unassembled WGS sequence"/>
</dbReference>
<protein>
    <submittedName>
        <fullName evidence="4">Heat resistant agglutinin 1 protein</fullName>
    </submittedName>
    <submittedName>
        <fullName evidence="5">Opacity protein-like surface antigen</fullName>
    </submittedName>
</protein>
<proteinExistence type="predicted"/>
<evidence type="ECO:0000256" key="2">
    <source>
        <dbReference type="SAM" id="SignalP"/>
    </source>
</evidence>
<dbReference type="eggNOG" id="COG3637">
    <property type="taxonomic scope" value="Bacteria"/>
</dbReference>
<name>A0A011UVZ4_9HYPH</name>
<accession>A0A011UVZ4</accession>
<keyword evidence="7" id="KW-1185">Reference proteome</keyword>
<dbReference type="Pfam" id="PF13505">
    <property type="entry name" value="OMP_b-brl"/>
    <property type="match status" value="1"/>
</dbReference>
<reference evidence="5 7" key="2">
    <citation type="submission" date="2019-03" db="EMBL/GenBank/DDBJ databases">
        <title>Genomic Encyclopedia of Type Strains, Phase IV (KMG-IV): sequencing the most valuable type-strain genomes for metagenomic binning, comparative biology and taxonomic classification.</title>
        <authorList>
            <person name="Goeker M."/>
        </authorList>
    </citation>
    <scope>NUCLEOTIDE SEQUENCE [LARGE SCALE GENOMIC DNA]</scope>
    <source>
        <strain evidence="5 7">DSM 11603</strain>
    </source>
</reference>
<sequence length="281" mass="30253">MKFRTCIVSAMVAAPAAVATPALAADYDPPIFVEEAPEYVPVEVGSGWYIRGDIGYIAKDKAGRANYRTFDPTPPGSYADHSFDTNELDTDFTFAAGFGYHFNDWLRADLTAEGLRGRFNGTTSSGGPCAGEPVTTNCRTEDSARFSAMGVMANGYVDLGTYAGFTPYVGAGLGYTLVRWKNLNSESFCVGDDCTTSAAVGSSTHGGDDSWRFTYALMAGVGYEIAPNLTLDLGYKYRNVDGGNMYRWNSTDSAAGASGFQGRDGDLKTHEIKVGLRYDLW</sequence>
<dbReference type="SUPFAM" id="SSF56925">
    <property type="entry name" value="OMPA-like"/>
    <property type="match status" value="1"/>
</dbReference>
<dbReference type="InterPro" id="IPR027385">
    <property type="entry name" value="Beta-barrel_OMP"/>
</dbReference>
<dbReference type="AlphaFoldDB" id="A0A011UVZ4"/>
<dbReference type="HOGENOM" id="CLU_057473_0_0_5"/>
<feature type="chain" id="PRO_5044538230" evidence="2">
    <location>
        <begin position="25"/>
        <end position="281"/>
    </location>
</feature>
<dbReference type="InterPro" id="IPR011250">
    <property type="entry name" value="OMP/PagP_B-barrel"/>
</dbReference>
<evidence type="ECO:0000313" key="4">
    <source>
        <dbReference type="EMBL" id="EXL10386.1"/>
    </source>
</evidence>
<dbReference type="STRING" id="69279.BG36_00540"/>
<dbReference type="RefSeq" id="WP_035022010.1">
    <property type="nucleotide sequence ID" value="NZ_KK073877.1"/>
</dbReference>
<reference evidence="4 6" key="1">
    <citation type="submission" date="2014-02" db="EMBL/GenBank/DDBJ databases">
        <title>Aquamicrobium defluvii Genome sequencing.</title>
        <authorList>
            <person name="Wang X."/>
        </authorList>
    </citation>
    <scope>NUCLEOTIDE SEQUENCE [LARGE SCALE GENOMIC DNA]</scope>
    <source>
        <strain evidence="4 6">W13Z1</strain>
    </source>
</reference>
<comment type="caution">
    <text evidence="4">The sequence shown here is derived from an EMBL/GenBank/DDBJ whole genome shotgun (WGS) entry which is preliminary data.</text>
</comment>